<evidence type="ECO:0000313" key="3">
    <source>
        <dbReference type="Proteomes" id="UP000193738"/>
    </source>
</evidence>
<dbReference type="SUPFAM" id="SSF48452">
    <property type="entry name" value="TPR-like"/>
    <property type="match status" value="1"/>
</dbReference>
<comment type="caution">
    <text evidence="2">The sequence shown here is derived from an EMBL/GenBank/DDBJ whole genome shotgun (WGS) entry which is preliminary data.</text>
</comment>
<feature type="region of interest" description="Disordered" evidence="1">
    <location>
        <begin position="238"/>
        <end position="281"/>
    </location>
</feature>
<proteinExistence type="predicted"/>
<feature type="compositionally biased region" description="Basic residues" evidence="1">
    <location>
        <begin position="250"/>
        <end position="281"/>
    </location>
</feature>
<organism evidence="2 3">
    <name type="scientific">Mycobacterium gastri</name>
    <dbReference type="NCBI Taxonomy" id="1777"/>
    <lineage>
        <taxon>Bacteria</taxon>
        <taxon>Bacillati</taxon>
        <taxon>Actinomycetota</taxon>
        <taxon>Actinomycetes</taxon>
        <taxon>Mycobacteriales</taxon>
        <taxon>Mycobacteriaceae</taxon>
        <taxon>Mycobacterium</taxon>
    </lineage>
</organism>
<dbReference type="Gene3D" id="1.25.40.10">
    <property type="entry name" value="Tetratricopeptide repeat domain"/>
    <property type="match status" value="1"/>
</dbReference>
<reference evidence="2 3" key="1">
    <citation type="submission" date="2016-01" db="EMBL/GenBank/DDBJ databases">
        <title>The new phylogeny of the genus Mycobacterium.</title>
        <authorList>
            <person name="Tarcisio F."/>
            <person name="Conor M."/>
            <person name="Antonella G."/>
            <person name="Elisabetta G."/>
            <person name="Giulia F.S."/>
            <person name="Sara T."/>
            <person name="Anna F."/>
            <person name="Clotilde B."/>
            <person name="Roberto B."/>
            <person name="Veronica D.S."/>
            <person name="Fabio R."/>
            <person name="Monica P."/>
            <person name="Olivier J."/>
            <person name="Enrico T."/>
            <person name="Nicola S."/>
        </authorList>
    </citation>
    <scope>NUCLEOTIDE SEQUENCE [LARGE SCALE GENOMIC DNA]</scope>
    <source>
        <strain evidence="2 3">DSM 43505</strain>
    </source>
</reference>
<dbReference type="InterPro" id="IPR011990">
    <property type="entry name" value="TPR-like_helical_dom_sf"/>
</dbReference>
<evidence type="ECO:0000313" key="2">
    <source>
        <dbReference type="EMBL" id="ORV64807.1"/>
    </source>
</evidence>
<sequence length="302" mass="32703">MVRTVIYADGTDLRRSIEHKRAAVLLGSTGVSPEDLVPHLLATAPESDPRIVEQLRAAAASALGRGAPEIAASCLRRALAEPPDAGDRLGIMIEFAQALAMGNKLVEAADVLRSAADLVDDPDVRAELTLQRALVLFRAGHGAEVTACYDAARHILGAREAEFLRRPGYLTLLVAGLAAMEPPTTRIDQLERIARTDDVADDTARLIDASLAFCFATSGVRSADETFAAAKRAAKGALSTGPDTLDNRQFRKRRNVDHRPPRRRAGTSRPRHRARSRERGHRRIPVFVDAAIARGVLRRPAV</sequence>
<dbReference type="STRING" id="1777.AWC07_14135"/>
<name>A0A1X1V6Z2_MYCGS</name>
<dbReference type="Proteomes" id="UP000193738">
    <property type="component" value="Unassembled WGS sequence"/>
</dbReference>
<evidence type="ECO:0000256" key="1">
    <source>
        <dbReference type="SAM" id="MobiDB-lite"/>
    </source>
</evidence>
<protein>
    <submittedName>
        <fullName evidence="2">Uncharacterized protein</fullName>
    </submittedName>
</protein>
<dbReference type="AlphaFoldDB" id="A0A1X1V6Z2"/>
<dbReference type="EMBL" id="LQOX01000127">
    <property type="protein sequence ID" value="ORV64807.1"/>
    <property type="molecule type" value="Genomic_DNA"/>
</dbReference>
<keyword evidence="3" id="KW-1185">Reference proteome</keyword>
<accession>A0A1X1V6Z2</accession>
<gene>
    <name evidence="2" type="ORF">AWC07_14135</name>
</gene>